<dbReference type="GO" id="GO:0006799">
    <property type="term" value="P:polyphosphate biosynthetic process"/>
    <property type="evidence" value="ECO:0007669"/>
    <property type="project" value="UniProtKB-ARBA"/>
</dbReference>
<protein>
    <submittedName>
        <fullName evidence="2">VTC domain protein</fullName>
    </submittedName>
</protein>
<gene>
    <name evidence="2" type="ORF">CLHUN_14270</name>
</gene>
<evidence type="ECO:0000313" key="2">
    <source>
        <dbReference type="EMBL" id="OPX44873.1"/>
    </source>
</evidence>
<organism evidence="2 3">
    <name type="scientific">Ruminiclostridium hungatei</name>
    <name type="common">Clostridium hungatei</name>
    <dbReference type="NCBI Taxonomy" id="48256"/>
    <lineage>
        <taxon>Bacteria</taxon>
        <taxon>Bacillati</taxon>
        <taxon>Bacillota</taxon>
        <taxon>Clostridia</taxon>
        <taxon>Eubacteriales</taxon>
        <taxon>Oscillospiraceae</taxon>
        <taxon>Ruminiclostridium</taxon>
    </lineage>
</organism>
<dbReference type="RefSeq" id="WP_080063868.1">
    <property type="nucleotide sequence ID" value="NZ_MZGX01000007.1"/>
</dbReference>
<dbReference type="Gene3D" id="3.20.100.30">
    <property type="entry name" value="VTC, catalytic tunnel domain"/>
    <property type="match status" value="1"/>
</dbReference>
<dbReference type="STRING" id="48256.CLHUN_14270"/>
<evidence type="ECO:0000259" key="1">
    <source>
        <dbReference type="Pfam" id="PF09359"/>
    </source>
</evidence>
<dbReference type="InterPro" id="IPR018966">
    <property type="entry name" value="VTC_domain"/>
</dbReference>
<dbReference type="InterPro" id="IPR042267">
    <property type="entry name" value="VTC_sf"/>
</dbReference>
<sequence length="228" mass="27040">MGEPKLRHEIKHSINFSDYLALRRRLKLIAKPDPHVDQSGKYRIRSLYFDNFSNKALLEKINGVNNREKFRIRYYNDDLSFIRLEKKGKVNGLCFKRSAALTKKQCEQIISGELDWMKETAHPLLLELYFKMNYQQLRPRTLVDYMREPFVYEPGNVRITIDTEIRTGLNSRELFIKDLPTLKTNQNNVIILEVKYDEFLPGIVRDIIQVDNRRNMAFSKYAEARVYG</sequence>
<dbReference type="Proteomes" id="UP000191554">
    <property type="component" value="Unassembled WGS sequence"/>
</dbReference>
<dbReference type="CDD" id="cd07750">
    <property type="entry name" value="PolyPPase_VTC_like"/>
    <property type="match status" value="1"/>
</dbReference>
<dbReference type="Pfam" id="PF09359">
    <property type="entry name" value="VTC"/>
    <property type="match status" value="1"/>
</dbReference>
<feature type="domain" description="VTC" evidence="1">
    <location>
        <begin position="7"/>
        <end position="224"/>
    </location>
</feature>
<accession>A0A1V4SM54</accession>
<comment type="caution">
    <text evidence="2">The sequence shown here is derived from an EMBL/GenBank/DDBJ whole genome shotgun (WGS) entry which is preliminary data.</text>
</comment>
<name>A0A1V4SM54_RUMHU</name>
<proteinExistence type="predicted"/>
<keyword evidence="3" id="KW-1185">Reference proteome</keyword>
<evidence type="ECO:0000313" key="3">
    <source>
        <dbReference type="Proteomes" id="UP000191554"/>
    </source>
</evidence>
<dbReference type="AlphaFoldDB" id="A0A1V4SM54"/>
<dbReference type="EMBL" id="MZGX01000007">
    <property type="protein sequence ID" value="OPX44873.1"/>
    <property type="molecule type" value="Genomic_DNA"/>
</dbReference>
<reference evidence="2 3" key="1">
    <citation type="submission" date="2017-03" db="EMBL/GenBank/DDBJ databases">
        <title>Genome sequence of Clostridium hungatei DSM 14427.</title>
        <authorList>
            <person name="Poehlein A."/>
            <person name="Daniel R."/>
        </authorList>
    </citation>
    <scope>NUCLEOTIDE SEQUENCE [LARGE SCALE GENOMIC DNA]</scope>
    <source>
        <strain evidence="2 3">DSM 14427</strain>
    </source>
</reference>
<dbReference type="OrthoDB" id="9784042at2"/>